<evidence type="ECO:0000313" key="3">
    <source>
        <dbReference type="Proteomes" id="UP000699042"/>
    </source>
</evidence>
<proteinExistence type="predicted"/>
<accession>A0A9P7UBR9</accession>
<feature type="region of interest" description="Disordered" evidence="1">
    <location>
        <begin position="26"/>
        <end position="51"/>
    </location>
</feature>
<name>A0A9P7UBR9_9PEZI</name>
<evidence type="ECO:0000313" key="2">
    <source>
        <dbReference type="EMBL" id="KAG7041742.1"/>
    </source>
</evidence>
<dbReference type="AlphaFoldDB" id="A0A9P7UBR9"/>
<comment type="caution">
    <text evidence="2">The sequence shown here is derived from an EMBL/GenBank/DDBJ whole genome shotgun (WGS) entry which is preliminary data.</text>
</comment>
<keyword evidence="3" id="KW-1185">Reference proteome</keyword>
<protein>
    <submittedName>
        <fullName evidence="2">Uncharacterized protein</fullName>
    </submittedName>
</protein>
<dbReference type="EMBL" id="JAESDN010000014">
    <property type="protein sequence ID" value="KAG7041742.1"/>
    <property type="molecule type" value="Genomic_DNA"/>
</dbReference>
<dbReference type="Proteomes" id="UP000699042">
    <property type="component" value="Unassembled WGS sequence"/>
</dbReference>
<sequence>MTLPGVARSAQRPQTSLSLFELQDAMGSPMDGASGTRSLCPPDSAPTGTYTSVGCVVDCDN</sequence>
<reference evidence="2" key="1">
    <citation type="submission" date="2021-05" db="EMBL/GenBank/DDBJ databases">
        <title>Comparative genomics of three Colletotrichum scovillei strains and genetic complementation revealed genes involved fungal growth and virulence on chili pepper.</title>
        <authorList>
            <person name="Hsieh D.-K."/>
            <person name="Chuang S.-C."/>
            <person name="Chen C.-Y."/>
            <person name="Chao Y.-T."/>
            <person name="Lu M.-Y.J."/>
            <person name="Lee M.-H."/>
            <person name="Shih M.-C."/>
        </authorList>
    </citation>
    <scope>NUCLEOTIDE SEQUENCE</scope>
    <source>
        <strain evidence="2">Coll-153</strain>
    </source>
</reference>
<evidence type="ECO:0000256" key="1">
    <source>
        <dbReference type="SAM" id="MobiDB-lite"/>
    </source>
</evidence>
<organism evidence="2 3">
    <name type="scientific">Colletotrichum scovillei</name>
    <dbReference type="NCBI Taxonomy" id="1209932"/>
    <lineage>
        <taxon>Eukaryota</taxon>
        <taxon>Fungi</taxon>
        <taxon>Dikarya</taxon>
        <taxon>Ascomycota</taxon>
        <taxon>Pezizomycotina</taxon>
        <taxon>Sordariomycetes</taxon>
        <taxon>Hypocreomycetidae</taxon>
        <taxon>Glomerellales</taxon>
        <taxon>Glomerellaceae</taxon>
        <taxon>Colletotrichum</taxon>
        <taxon>Colletotrichum acutatum species complex</taxon>
    </lineage>
</organism>
<gene>
    <name evidence="2" type="ORF">JMJ77_012260</name>
</gene>